<dbReference type="KEGG" id="bbae:FRD01_17140"/>
<keyword evidence="1" id="KW-0472">Membrane</keyword>
<name>A0A5B8XTV0_9DELT</name>
<reference evidence="2 3" key="1">
    <citation type="submission" date="2019-08" db="EMBL/GenBank/DDBJ databases">
        <authorList>
            <person name="Liang Q."/>
        </authorList>
    </citation>
    <scope>NUCLEOTIDE SEQUENCE [LARGE SCALE GENOMIC DNA]</scope>
    <source>
        <strain evidence="2 3">V1718</strain>
    </source>
</reference>
<evidence type="ECO:0000256" key="1">
    <source>
        <dbReference type="SAM" id="Phobius"/>
    </source>
</evidence>
<keyword evidence="3" id="KW-1185">Reference proteome</keyword>
<gene>
    <name evidence="2" type="ORF">FRD01_17140</name>
</gene>
<dbReference type="RefSeq" id="WP_146961800.1">
    <property type="nucleotide sequence ID" value="NZ_CP042467.1"/>
</dbReference>
<accession>A0A5B8XTV0</accession>
<organism evidence="2 3">
    <name type="scientific">Microvenator marinus</name>
    <dbReference type="NCBI Taxonomy" id="2600177"/>
    <lineage>
        <taxon>Bacteria</taxon>
        <taxon>Deltaproteobacteria</taxon>
        <taxon>Bradymonadales</taxon>
        <taxon>Microvenatoraceae</taxon>
        <taxon>Microvenator</taxon>
    </lineage>
</organism>
<keyword evidence="1" id="KW-1133">Transmembrane helix</keyword>
<sequence>MQKKDYKSGTVQRLFAFALACVYLFAYLGTFMHMLEENHVVCEEHGHLMHADEHHEVASLEISEDLSKFTSKDSHDDHHHCAEAFVFQKSRILSEPPILPPIKYELVAGPREYERMPVTIRGPNSDVLAYAPKTSPPFS</sequence>
<dbReference type="AlphaFoldDB" id="A0A5B8XTV0"/>
<proteinExistence type="predicted"/>
<dbReference type="Proteomes" id="UP000321595">
    <property type="component" value="Chromosome"/>
</dbReference>
<evidence type="ECO:0000313" key="3">
    <source>
        <dbReference type="Proteomes" id="UP000321595"/>
    </source>
</evidence>
<evidence type="ECO:0000313" key="2">
    <source>
        <dbReference type="EMBL" id="QED28934.1"/>
    </source>
</evidence>
<dbReference type="EMBL" id="CP042467">
    <property type="protein sequence ID" value="QED28934.1"/>
    <property type="molecule type" value="Genomic_DNA"/>
</dbReference>
<keyword evidence="1" id="KW-0812">Transmembrane</keyword>
<protein>
    <submittedName>
        <fullName evidence="2">Uncharacterized protein</fullName>
    </submittedName>
</protein>
<feature type="transmembrane region" description="Helical" evidence="1">
    <location>
        <begin position="14"/>
        <end position="35"/>
    </location>
</feature>